<dbReference type="Proteomes" id="UP000053989">
    <property type="component" value="Unassembled WGS sequence"/>
</dbReference>
<feature type="non-terminal residue" evidence="2">
    <location>
        <position position="1"/>
    </location>
</feature>
<organism evidence="2 3">
    <name type="scientific">Scleroderma citrinum Foug A</name>
    <dbReference type="NCBI Taxonomy" id="1036808"/>
    <lineage>
        <taxon>Eukaryota</taxon>
        <taxon>Fungi</taxon>
        <taxon>Dikarya</taxon>
        <taxon>Basidiomycota</taxon>
        <taxon>Agaricomycotina</taxon>
        <taxon>Agaricomycetes</taxon>
        <taxon>Agaricomycetidae</taxon>
        <taxon>Boletales</taxon>
        <taxon>Sclerodermatineae</taxon>
        <taxon>Sclerodermataceae</taxon>
        <taxon>Scleroderma</taxon>
    </lineage>
</organism>
<sequence length="60" mass="6766">EAISNAAYLKNRSPPQPNLLKMHCFGCPIYICVENAGKLDKKAKQAKFIGYNYNSKGYRV</sequence>
<keyword evidence="3" id="KW-1185">Reference proteome</keyword>
<evidence type="ECO:0000313" key="2">
    <source>
        <dbReference type="EMBL" id="KIM65163.1"/>
    </source>
</evidence>
<evidence type="ECO:0000259" key="1">
    <source>
        <dbReference type="Pfam" id="PF25597"/>
    </source>
</evidence>
<accession>A0A0C2ZUK3</accession>
<dbReference type="InterPro" id="IPR057670">
    <property type="entry name" value="SH3_retrovirus"/>
</dbReference>
<dbReference type="OrthoDB" id="2667745at2759"/>
<dbReference type="EMBL" id="KN822024">
    <property type="protein sequence ID" value="KIM65163.1"/>
    <property type="molecule type" value="Genomic_DNA"/>
</dbReference>
<dbReference type="InParanoid" id="A0A0C2ZUK3"/>
<feature type="non-terminal residue" evidence="2">
    <location>
        <position position="60"/>
    </location>
</feature>
<dbReference type="Pfam" id="PF25597">
    <property type="entry name" value="SH3_retrovirus"/>
    <property type="match status" value="1"/>
</dbReference>
<feature type="domain" description="Retroviral polymerase SH3-like" evidence="1">
    <location>
        <begin position="27"/>
        <end position="60"/>
    </location>
</feature>
<dbReference type="HOGENOM" id="CLU_085149_4_1_1"/>
<name>A0A0C2ZUK3_9AGAM</name>
<reference evidence="3" key="2">
    <citation type="submission" date="2015-01" db="EMBL/GenBank/DDBJ databases">
        <title>Evolutionary Origins and Diversification of the Mycorrhizal Mutualists.</title>
        <authorList>
            <consortium name="DOE Joint Genome Institute"/>
            <consortium name="Mycorrhizal Genomics Consortium"/>
            <person name="Kohler A."/>
            <person name="Kuo A."/>
            <person name="Nagy L.G."/>
            <person name="Floudas D."/>
            <person name="Copeland A."/>
            <person name="Barry K.W."/>
            <person name="Cichocki N."/>
            <person name="Veneault-Fourrey C."/>
            <person name="LaButti K."/>
            <person name="Lindquist E.A."/>
            <person name="Lipzen A."/>
            <person name="Lundell T."/>
            <person name="Morin E."/>
            <person name="Murat C."/>
            <person name="Riley R."/>
            <person name="Ohm R."/>
            <person name="Sun H."/>
            <person name="Tunlid A."/>
            <person name="Henrissat B."/>
            <person name="Grigoriev I.V."/>
            <person name="Hibbett D.S."/>
            <person name="Martin F."/>
        </authorList>
    </citation>
    <scope>NUCLEOTIDE SEQUENCE [LARGE SCALE GENOMIC DNA]</scope>
    <source>
        <strain evidence="3">Foug A</strain>
    </source>
</reference>
<reference evidence="2 3" key="1">
    <citation type="submission" date="2014-04" db="EMBL/GenBank/DDBJ databases">
        <authorList>
            <consortium name="DOE Joint Genome Institute"/>
            <person name="Kuo A."/>
            <person name="Kohler A."/>
            <person name="Nagy L.G."/>
            <person name="Floudas D."/>
            <person name="Copeland A."/>
            <person name="Barry K.W."/>
            <person name="Cichocki N."/>
            <person name="Veneault-Fourrey C."/>
            <person name="LaButti K."/>
            <person name="Lindquist E.A."/>
            <person name="Lipzen A."/>
            <person name="Lundell T."/>
            <person name="Morin E."/>
            <person name="Murat C."/>
            <person name="Sun H."/>
            <person name="Tunlid A."/>
            <person name="Henrissat B."/>
            <person name="Grigoriev I.V."/>
            <person name="Hibbett D.S."/>
            <person name="Martin F."/>
            <person name="Nordberg H.P."/>
            <person name="Cantor M.N."/>
            <person name="Hua S.X."/>
        </authorList>
    </citation>
    <scope>NUCLEOTIDE SEQUENCE [LARGE SCALE GENOMIC DNA]</scope>
    <source>
        <strain evidence="2 3">Foug A</strain>
    </source>
</reference>
<proteinExistence type="predicted"/>
<evidence type="ECO:0000313" key="3">
    <source>
        <dbReference type="Proteomes" id="UP000053989"/>
    </source>
</evidence>
<gene>
    <name evidence="2" type="ORF">SCLCIDRAFT_52568</name>
</gene>
<dbReference type="AlphaFoldDB" id="A0A0C2ZUK3"/>
<protein>
    <recommendedName>
        <fullName evidence="1">Retroviral polymerase SH3-like domain-containing protein</fullName>
    </recommendedName>
</protein>